<dbReference type="AlphaFoldDB" id="A0A2P2GKY5"/>
<evidence type="ECO:0000256" key="1">
    <source>
        <dbReference type="SAM" id="Phobius"/>
    </source>
</evidence>
<reference evidence="2 3" key="1">
    <citation type="submission" date="2015-05" db="EMBL/GenBank/DDBJ databases">
        <title>Draft Genome assembly of Streptomyces showdoensis.</title>
        <authorList>
            <person name="Thapa K.K."/>
            <person name="Metsa-Ketela M."/>
        </authorList>
    </citation>
    <scope>NUCLEOTIDE SEQUENCE [LARGE SCALE GENOMIC DNA]</scope>
    <source>
        <strain evidence="2 3">ATCC 15227</strain>
    </source>
</reference>
<dbReference type="OrthoDB" id="4338385at2"/>
<name>A0A2P2GKY5_STREW</name>
<feature type="transmembrane region" description="Helical" evidence="1">
    <location>
        <begin position="93"/>
        <end position="111"/>
    </location>
</feature>
<dbReference type="EMBL" id="LAQS01000029">
    <property type="protein sequence ID" value="KKZ72170.1"/>
    <property type="molecule type" value="Genomic_DNA"/>
</dbReference>
<keyword evidence="1" id="KW-0472">Membrane</keyword>
<protein>
    <submittedName>
        <fullName evidence="2">SpdD-like protein</fullName>
    </submittedName>
</protein>
<comment type="caution">
    <text evidence="2">The sequence shown here is derived from an EMBL/GenBank/DDBJ whole genome shotgun (WGS) entry which is preliminary data.</text>
</comment>
<sequence>MLRPRIPVNPLPTGIVTPLIHPTPAPTADIELHHTSELMDCGHNHSHSQAPAPVTPARSTVQLTPGSALALVAGGGAVVLVVGAVLVSMLLAVAITATSVAVCAVVLRSLLNQERNR</sequence>
<keyword evidence="1" id="KW-1133">Transmembrane helix</keyword>
<dbReference type="Proteomes" id="UP000265325">
    <property type="component" value="Unassembled WGS sequence"/>
</dbReference>
<organism evidence="2 3">
    <name type="scientific">Streptomyces showdoensis</name>
    <dbReference type="NCBI Taxonomy" id="68268"/>
    <lineage>
        <taxon>Bacteria</taxon>
        <taxon>Bacillati</taxon>
        <taxon>Actinomycetota</taxon>
        <taxon>Actinomycetes</taxon>
        <taxon>Kitasatosporales</taxon>
        <taxon>Streptomycetaceae</taxon>
        <taxon>Streptomyces</taxon>
    </lineage>
</organism>
<proteinExistence type="predicted"/>
<keyword evidence="3" id="KW-1185">Reference proteome</keyword>
<keyword evidence="1" id="KW-0812">Transmembrane</keyword>
<dbReference type="RefSeq" id="WP_046909125.1">
    <property type="nucleotide sequence ID" value="NZ_BAAAXG010000026.1"/>
</dbReference>
<evidence type="ECO:0000313" key="3">
    <source>
        <dbReference type="Proteomes" id="UP000265325"/>
    </source>
</evidence>
<feature type="transmembrane region" description="Helical" evidence="1">
    <location>
        <begin position="68"/>
        <end position="87"/>
    </location>
</feature>
<gene>
    <name evidence="2" type="ORF">VO63_19435</name>
</gene>
<evidence type="ECO:0000313" key="2">
    <source>
        <dbReference type="EMBL" id="KKZ72170.1"/>
    </source>
</evidence>
<accession>A0A2P2GKY5</accession>